<dbReference type="AlphaFoldDB" id="A0A849XTH6"/>
<dbReference type="Proteomes" id="UP000554488">
    <property type="component" value="Unassembled WGS sequence"/>
</dbReference>
<organism evidence="1 2">
    <name type="scientific">Coprococcus comes</name>
    <dbReference type="NCBI Taxonomy" id="410072"/>
    <lineage>
        <taxon>Bacteria</taxon>
        <taxon>Bacillati</taxon>
        <taxon>Bacillota</taxon>
        <taxon>Clostridia</taxon>
        <taxon>Lachnospirales</taxon>
        <taxon>Lachnospiraceae</taxon>
        <taxon>Coprococcus</taxon>
    </lineage>
</organism>
<reference evidence="1 2" key="2">
    <citation type="submission" date="2020-07" db="EMBL/GenBank/DDBJ databases">
        <title>Bacterial metabolism rescues the inhibition of intestinal drug absorption by food and drug additives.</title>
        <authorList>
            <person name="Zou L."/>
            <person name="Spanogiannopoulos P."/>
            <person name="Chien H.-C."/>
            <person name="Pieper L.M."/>
            <person name="Cai W."/>
            <person name="Khuri N."/>
            <person name="Pottel J."/>
            <person name="Vora B."/>
            <person name="Ni Z."/>
            <person name="Tsakalozou E."/>
            <person name="Zhang W."/>
            <person name="Shoichet B.K."/>
            <person name="Giacomini K.M."/>
            <person name="Turnbaugh P.J."/>
        </authorList>
    </citation>
    <scope>NUCLEOTIDE SEQUENCE [LARGE SCALE GENOMIC DNA]</scope>
    <source>
        <strain evidence="1 2">F22</strain>
    </source>
</reference>
<evidence type="ECO:0000313" key="2">
    <source>
        <dbReference type="Proteomes" id="UP000554488"/>
    </source>
</evidence>
<name>A0A849XTH6_9FIRM</name>
<evidence type="ECO:0008006" key="3">
    <source>
        <dbReference type="Google" id="ProtNLM"/>
    </source>
</evidence>
<sequence length="85" mass="9760">MTKKNQKEYLEKVVFGEINPVGRDEFTAAGQRDYKASAMVEVWGFEYENQTEIEIEGKKMTIYRTYGPKSNGKIELYAGERVGRG</sequence>
<gene>
    <name evidence="1" type="ORF">HUU93_06910</name>
</gene>
<dbReference type="EMBL" id="JABWDC010000020">
    <property type="protein sequence ID" value="NUN86334.1"/>
    <property type="molecule type" value="Genomic_DNA"/>
</dbReference>
<comment type="caution">
    <text evidence="1">The sequence shown here is derived from an EMBL/GenBank/DDBJ whole genome shotgun (WGS) entry which is preliminary data.</text>
</comment>
<accession>A0A849XTH6</accession>
<proteinExistence type="predicted"/>
<reference evidence="1 2" key="1">
    <citation type="submission" date="2020-04" db="EMBL/GenBank/DDBJ databases">
        <authorList>
            <person name="Pieper L."/>
        </authorList>
    </citation>
    <scope>NUCLEOTIDE SEQUENCE [LARGE SCALE GENOMIC DNA]</scope>
    <source>
        <strain evidence="1 2">F22</strain>
    </source>
</reference>
<protein>
    <recommendedName>
        <fullName evidence="3">Phage head-tail adapter protein</fullName>
    </recommendedName>
</protein>
<evidence type="ECO:0000313" key="1">
    <source>
        <dbReference type="EMBL" id="NUN86334.1"/>
    </source>
</evidence>